<dbReference type="AlphaFoldDB" id="A0A2T1G6I9"/>
<accession>A0A2T1G6I9</accession>
<evidence type="ECO:0000313" key="2">
    <source>
        <dbReference type="Proteomes" id="UP000238937"/>
    </source>
</evidence>
<reference evidence="1 2" key="1">
    <citation type="submission" date="2018-03" db="EMBL/GenBank/DDBJ databases">
        <title>The ancient ancestry and fast evolution of plastids.</title>
        <authorList>
            <person name="Moore K.R."/>
            <person name="Magnabosco C."/>
            <person name="Momper L."/>
            <person name="Gold D.A."/>
            <person name="Bosak T."/>
            <person name="Fournier G.P."/>
        </authorList>
    </citation>
    <scope>NUCLEOTIDE SEQUENCE [LARGE SCALE GENOMIC DNA]</scope>
    <source>
        <strain evidence="1 2">CCALA 037</strain>
    </source>
</reference>
<dbReference type="RefSeq" id="WP_106308918.1">
    <property type="nucleotide sequence ID" value="NZ_PVWO01000314.1"/>
</dbReference>
<gene>
    <name evidence="1" type="ORF">C7B77_20055</name>
</gene>
<dbReference type="Proteomes" id="UP000238937">
    <property type="component" value="Unassembled WGS sequence"/>
</dbReference>
<organism evidence="1 2">
    <name type="scientific">Chamaesiphon polymorphus CCALA 037</name>
    <dbReference type="NCBI Taxonomy" id="2107692"/>
    <lineage>
        <taxon>Bacteria</taxon>
        <taxon>Bacillati</taxon>
        <taxon>Cyanobacteriota</taxon>
        <taxon>Cyanophyceae</taxon>
        <taxon>Gomontiellales</taxon>
        <taxon>Chamaesiphonaceae</taxon>
        <taxon>Chamaesiphon</taxon>
    </lineage>
</organism>
<comment type="caution">
    <text evidence="1">The sequence shown here is derived from an EMBL/GenBank/DDBJ whole genome shotgun (WGS) entry which is preliminary data.</text>
</comment>
<sequence>MYESENKKVQEIVRIVQIQGCTIDGKKITLNDLDRLCQDLNRSDKAEIADLIGSIMGELEHLYSERQYLDGSIKPLEAAKEKLAQIINLKLD</sequence>
<evidence type="ECO:0000313" key="1">
    <source>
        <dbReference type="EMBL" id="PSB52858.1"/>
    </source>
</evidence>
<name>A0A2T1G6I9_9CYAN</name>
<protein>
    <submittedName>
        <fullName evidence="1">Uncharacterized protein</fullName>
    </submittedName>
</protein>
<proteinExistence type="predicted"/>
<dbReference type="OrthoDB" id="506212at2"/>
<keyword evidence="2" id="KW-1185">Reference proteome</keyword>
<dbReference type="EMBL" id="PVWO01000314">
    <property type="protein sequence ID" value="PSB52858.1"/>
    <property type="molecule type" value="Genomic_DNA"/>
</dbReference>